<evidence type="ECO:0000256" key="1">
    <source>
        <dbReference type="ARBA" id="ARBA00022741"/>
    </source>
</evidence>
<dbReference type="InterPro" id="IPR014818">
    <property type="entry name" value="Phage/plasmid_primase_P4_C"/>
</dbReference>
<keyword evidence="2" id="KW-0378">Hydrolase</keyword>
<dbReference type="Pfam" id="PF08706">
    <property type="entry name" value="D5_N"/>
    <property type="match status" value="1"/>
</dbReference>
<evidence type="ECO:0000256" key="3">
    <source>
        <dbReference type="ARBA" id="ARBA00022806"/>
    </source>
</evidence>
<dbReference type="InterPro" id="IPR045455">
    <property type="entry name" value="NrS-1_pol-like_helicase"/>
</dbReference>
<dbReference type="InterPro" id="IPR027417">
    <property type="entry name" value="P-loop_NTPase"/>
</dbReference>
<dbReference type="AlphaFoldDB" id="A0ABC8CLC7"/>
<dbReference type="PANTHER" id="PTHR35372">
    <property type="entry name" value="ATP BINDING PROTEIN-RELATED"/>
    <property type="match status" value="1"/>
</dbReference>
<dbReference type="SUPFAM" id="SSF52540">
    <property type="entry name" value="P-loop containing nucleoside triphosphate hydrolases"/>
    <property type="match status" value="1"/>
</dbReference>
<evidence type="ECO:0000256" key="2">
    <source>
        <dbReference type="ARBA" id="ARBA00022801"/>
    </source>
</evidence>
<keyword evidence="1" id="KW-0547">Nucleotide-binding</keyword>
<name>A0ABC8CLC7_CORST</name>
<organism evidence="6 7">
    <name type="scientific">Corynebacterium striatum</name>
    <dbReference type="NCBI Taxonomy" id="43770"/>
    <lineage>
        <taxon>Bacteria</taxon>
        <taxon>Bacillati</taxon>
        <taxon>Actinomycetota</taxon>
        <taxon>Actinomycetes</taxon>
        <taxon>Mycobacteriales</taxon>
        <taxon>Corynebacteriaceae</taxon>
        <taxon>Corynebacterium</taxon>
    </lineage>
</organism>
<dbReference type="GO" id="GO:0004386">
    <property type="term" value="F:helicase activity"/>
    <property type="evidence" value="ECO:0007669"/>
    <property type="project" value="UniProtKB-KW"/>
</dbReference>
<keyword evidence="4" id="KW-0067">ATP-binding</keyword>
<protein>
    <recommendedName>
        <fullName evidence="5">SF3 helicase domain-containing protein</fullName>
    </recommendedName>
</protein>
<proteinExistence type="predicted"/>
<dbReference type="GO" id="GO:0016787">
    <property type="term" value="F:hydrolase activity"/>
    <property type="evidence" value="ECO:0007669"/>
    <property type="project" value="UniProtKB-KW"/>
</dbReference>
<dbReference type="PANTHER" id="PTHR35372:SF2">
    <property type="entry name" value="SF3 HELICASE DOMAIN-CONTAINING PROTEIN"/>
    <property type="match status" value="1"/>
</dbReference>
<accession>A0ABC8CLC7</accession>
<dbReference type="SMART" id="SM00885">
    <property type="entry name" value="D5_N"/>
    <property type="match status" value="1"/>
</dbReference>
<dbReference type="Gene3D" id="3.40.50.300">
    <property type="entry name" value="P-loop containing nucleotide triphosphate hydrolases"/>
    <property type="match status" value="1"/>
</dbReference>
<dbReference type="InterPro" id="IPR004968">
    <property type="entry name" value="DNA_primase/NTPase_C"/>
</dbReference>
<dbReference type="GO" id="GO:0005524">
    <property type="term" value="F:ATP binding"/>
    <property type="evidence" value="ECO:0007669"/>
    <property type="project" value="UniProtKB-KW"/>
</dbReference>
<dbReference type="Proteomes" id="UP000231994">
    <property type="component" value="Chromosome"/>
</dbReference>
<sequence length="471" mass="53021">MTDPIIYPPHFMSMDVADRVLQDVYSPNDVPEVLYWDKEWWCFNGKAWTGVDKEEIEGELTRHLQHVYYQSKDGLKPWAPTRNRISEIVWALGITSRPRNRDFKAPAWLGGGYTTNPANLIVMNNGILDFHTRKFQPSHTPALFTTWHLPFDYDPHAECPTFEAFLNSIFEHDPAGRKTVQEFAGYAVSGRTDLQKALVIIGPARGGKGTLSRTIQQLVGLSNVASPRLKDIGSEFGLAELIGKQLAVVEDARNDYKDNPATVERLLSIIGEDAVAVNRKNRDFWHGTLPTRFLIVSNDVFSLGDNSGAILSRFVSVKLKKSFKDNPDPDLGKKINQELPGIFNWALAGLQRLEEQGKFTQPQTMEEVQGLMNDLNSPVANFLDETPQFELTRNPEDWVTRSELHHAYKAWCEEVGAHPMKQVNFVQALVAVDPGIESKNTAVGDLPKARRIFGIRKVQGVNTWLTNKQSA</sequence>
<dbReference type="NCBIfam" id="TIGR01613">
    <property type="entry name" value="primase_Cterm"/>
    <property type="match status" value="1"/>
</dbReference>
<gene>
    <name evidence="6" type="ORF">A9D01_07655</name>
</gene>
<dbReference type="RefSeq" id="WP_100618996.1">
    <property type="nucleotide sequence ID" value="NZ_CP024932.1"/>
</dbReference>
<feature type="domain" description="SF3 helicase" evidence="5">
    <location>
        <begin position="175"/>
        <end position="336"/>
    </location>
</feature>
<dbReference type="Pfam" id="PF03288">
    <property type="entry name" value="Pox_D5"/>
    <property type="match status" value="1"/>
</dbReference>
<dbReference type="InterPro" id="IPR051620">
    <property type="entry name" value="ORF904-like_C"/>
</dbReference>
<dbReference type="EMBL" id="CP024932">
    <property type="protein sequence ID" value="ATZ08638.1"/>
    <property type="molecule type" value="Genomic_DNA"/>
</dbReference>
<evidence type="ECO:0000313" key="7">
    <source>
        <dbReference type="Proteomes" id="UP000231994"/>
    </source>
</evidence>
<keyword evidence="3" id="KW-0347">Helicase</keyword>
<evidence type="ECO:0000313" key="6">
    <source>
        <dbReference type="EMBL" id="ATZ08638.1"/>
    </source>
</evidence>
<evidence type="ECO:0000256" key="4">
    <source>
        <dbReference type="ARBA" id="ARBA00022840"/>
    </source>
</evidence>
<evidence type="ECO:0000259" key="5">
    <source>
        <dbReference type="PROSITE" id="PS51206"/>
    </source>
</evidence>
<reference evidence="6 7" key="1">
    <citation type="submission" date="2017-11" db="EMBL/GenBank/DDBJ databases">
        <title>Whole genome sequencing of cultured pathogen.</title>
        <authorList>
            <person name="Hoffmann M."/>
            <person name="Sanchez M."/>
            <person name="Timme R."/>
            <person name="Nudel K."/>
            <person name="Bry L."/>
        </authorList>
    </citation>
    <scope>NUCLEOTIDE SEQUENCE [LARGE SCALE GENOMIC DNA]</scope>
    <source>
        <strain evidence="6 7">216</strain>
    </source>
</reference>
<dbReference type="InterPro" id="IPR014015">
    <property type="entry name" value="Helicase_SF3_DNA-vir"/>
</dbReference>
<dbReference type="Pfam" id="PF19263">
    <property type="entry name" value="DUF5906"/>
    <property type="match status" value="1"/>
</dbReference>
<dbReference type="PROSITE" id="PS51206">
    <property type="entry name" value="SF3_HELICASE_1"/>
    <property type="match status" value="1"/>
</dbReference>
<dbReference type="InterPro" id="IPR006500">
    <property type="entry name" value="Helicase_put_C_phage/plasmid"/>
</dbReference>